<dbReference type="Proteomes" id="UP000295197">
    <property type="component" value="Unassembled WGS sequence"/>
</dbReference>
<dbReference type="InterPro" id="IPR029045">
    <property type="entry name" value="ClpP/crotonase-like_dom_sf"/>
</dbReference>
<feature type="domain" description="NfeD integral membrane" evidence="7">
    <location>
        <begin position="210"/>
        <end position="336"/>
    </location>
</feature>
<feature type="transmembrane region" description="Helical" evidence="5">
    <location>
        <begin position="230"/>
        <end position="251"/>
    </location>
</feature>
<evidence type="ECO:0000256" key="1">
    <source>
        <dbReference type="ARBA" id="ARBA00004141"/>
    </source>
</evidence>
<feature type="domain" description="NfeD-like C-terminal" evidence="6">
    <location>
        <begin position="370"/>
        <end position="423"/>
    </location>
</feature>
<protein>
    <submittedName>
        <fullName evidence="9">Membrane-bound serine protease (ClpP class)</fullName>
    </submittedName>
</protein>
<evidence type="ECO:0000259" key="7">
    <source>
        <dbReference type="Pfam" id="PF24961"/>
    </source>
</evidence>
<dbReference type="AlphaFoldDB" id="A0A4R3VSQ4"/>
<dbReference type="Gene3D" id="3.90.226.10">
    <property type="entry name" value="2-enoyl-CoA Hydratase, Chain A, domain 1"/>
    <property type="match status" value="1"/>
</dbReference>
<organism evidence="9 10">
    <name type="scientific">Sphingobacterium alimentarium</name>
    <dbReference type="NCBI Taxonomy" id="797292"/>
    <lineage>
        <taxon>Bacteria</taxon>
        <taxon>Pseudomonadati</taxon>
        <taxon>Bacteroidota</taxon>
        <taxon>Sphingobacteriia</taxon>
        <taxon>Sphingobacteriales</taxon>
        <taxon>Sphingobacteriaceae</taxon>
        <taxon>Sphingobacterium</taxon>
    </lineage>
</organism>
<feature type="transmembrane region" description="Helical" evidence="5">
    <location>
        <begin position="258"/>
        <end position="277"/>
    </location>
</feature>
<proteinExistence type="predicted"/>
<dbReference type="PANTHER" id="PTHR33507:SF3">
    <property type="entry name" value="INNER MEMBRANE PROTEIN YBBJ"/>
    <property type="match status" value="1"/>
</dbReference>
<dbReference type="PANTHER" id="PTHR33507">
    <property type="entry name" value="INNER MEMBRANE PROTEIN YBBJ"/>
    <property type="match status" value="1"/>
</dbReference>
<dbReference type="Gene3D" id="2.40.50.140">
    <property type="entry name" value="Nucleic acid-binding proteins"/>
    <property type="match status" value="1"/>
</dbReference>
<keyword evidence="10" id="KW-1185">Reference proteome</keyword>
<evidence type="ECO:0000259" key="8">
    <source>
        <dbReference type="Pfam" id="PF25145"/>
    </source>
</evidence>
<evidence type="ECO:0000313" key="9">
    <source>
        <dbReference type="EMBL" id="TCV12856.1"/>
    </source>
</evidence>
<dbReference type="GO" id="GO:0006508">
    <property type="term" value="P:proteolysis"/>
    <property type="evidence" value="ECO:0007669"/>
    <property type="project" value="UniProtKB-KW"/>
</dbReference>
<evidence type="ECO:0000259" key="6">
    <source>
        <dbReference type="Pfam" id="PF01957"/>
    </source>
</evidence>
<keyword evidence="4 5" id="KW-0472">Membrane</keyword>
<evidence type="ECO:0000256" key="2">
    <source>
        <dbReference type="ARBA" id="ARBA00022692"/>
    </source>
</evidence>
<accession>A0A4R3VSQ4</accession>
<dbReference type="GO" id="GO:0008233">
    <property type="term" value="F:peptidase activity"/>
    <property type="evidence" value="ECO:0007669"/>
    <property type="project" value="UniProtKB-KW"/>
</dbReference>
<comment type="caution">
    <text evidence="9">The sequence shown here is derived from an EMBL/GenBank/DDBJ whole genome shotgun (WGS) entry which is preliminary data.</text>
</comment>
<evidence type="ECO:0000256" key="4">
    <source>
        <dbReference type="ARBA" id="ARBA00023136"/>
    </source>
</evidence>
<keyword evidence="2 5" id="KW-0812">Transmembrane</keyword>
<dbReference type="InterPro" id="IPR012340">
    <property type="entry name" value="NA-bd_OB-fold"/>
</dbReference>
<dbReference type="GO" id="GO:0005886">
    <property type="term" value="C:plasma membrane"/>
    <property type="evidence" value="ECO:0007669"/>
    <property type="project" value="TreeGrafter"/>
</dbReference>
<dbReference type="InterPro" id="IPR002810">
    <property type="entry name" value="NfeD-like_C"/>
</dbReference>
<reference evidence="9 10" key="1">
    <citation type="submission" date="2019-03" db="EMBL/GenBank/DDBJ databases">
        <title>Genomic Encyclopedia of Type Strains, Phase IV (KMG-IV): sequencing the most valuable type-strain genomes for metagenomic binning, comparative biology and taxonomic classification.</title>
        <authorList>
            <person name="Goeker M."/>
        </authorList>
    </citation>
    <scope>NUCLEOTIDE SEQUENCE [LARGE SCALE GENOMIC DNA]</scope>
    <source>
        <strain evidence="9 10">DSM 22362</strain>
    </source>
</reference>
<name>A0A4R3VSQ4_9SPHI</name>
<feature type="domain" description="NfeD1b N-terminal" evidence="8">
    <location>
        <begin position="12"/>
        <end position="191"/>
    </location>
</feature>
<dbReference type="Pfam" id="PF24961">
    <property type="entry name" value="NfeD_membrane"/>
    <property type="match status" value="1"/>
</dbReference>
<dbReference type="Pfam" id="PF25145">
    <property type="entry name" value="NfeD1b_N"/>
    <property type="match status" value="1"/>
</dbReference>
<dbReference type="Pfam" id="PF01957">
    <property type="entry name" value="NfeD"/>
    <property type="match status" value="1"/>
</dbReference>
<dbReference type="InterPro" id="IPR052165">
    <property type="entry name" value="Membrane_assoc_protease"/>
</dbReference>
<dbReference type="InterPro" id="IPR056739">
    <property type="entry name" value="NfeD_membrane"/>
</dbReference>
<sequence length="431" mass="47158">MSHAQSIFKTDLKEDVGPNSWRIIKKSYDQALVEKSDYFLIEMNTFGGAVNFADSIRTLLLNSPIKTVVYINNNAASAGTLISLASDHIFMQSGSSLGAASVVNPQGEIMPEKYQSYMRGLMRATAEAKRRDPKIAEAFVDPSISIPEIKQDGKILTFTASEAAKANIINAEVKSLNEVYQQLNVQPSNVKSYKKTWVDQVIGFLVNPIVHGLLIMGIIGGIYFELQTPGIGFAIVLATVCAVLFFAPLYLQGLADNWEIAIFVIGVVLLALEVFVIPGFGVAGILGIIFVLCGLSFSMLANDFFDFKISKPGVLMNSFLIVIGSMVLSVVLLVLFGRNILHSPAFKRLVLADEQRADSGYTSSVPKVNMINKTGVARTVLRPSGKIEVDGVWYDAVALDSYIDLGEQIIVEKHENYNLFVRRVADKTVQS</sequence>
<feature type="transmembrane region" description="Helical" evidence="5">
    <location>
        <begin position="283"/>
        <end position="302"/>
    </location>
</feature>
<keyword evidence="3 5" id="KW-1133">Transmembrane helix</keyword>
<gene>
    <name evidence="9" type="ORF">EDC17_102225</name>
</gene>
<dbReference type="SUPFAM" id="SSF52096">
    <property type="entry name" value="ClpP/crotonase"/>
    <property type="match status" value="1"/>
</dbReference>
<feature type="transmembrane region" description="Helical" evidence="5">
    <location>
        <begin position="201"/>
        <end position="224"/>
    </location>
</feature>
<keyword evidence="9" id="KW-0645">Protease</keyword>
<dbReference type="EMBL" id="SMBZ01000022">
    <property type="protein sequence ID" value="TCV12856.1"/>
    <property type="molecule type" value="Genomic_DNA"/>
</dbReference>
<evidence type="ECO:0000256" key="5">
    <source>
        <dbReference type="SAM" id="Phobius"/>
    </source>
</evidence>
<evidence type="ECO:0000256" key="3">
    <source>
        <dbReference type="ARBA" id="ARBA00022989"/>
    </source>
</evidence>
<dbReference type="CDD" id="cd07021">
    <property type="entry name" value="Clp_protease_NfeD_like"/>
    <property type="match status" value="1"/>
</dbReference>
<comment type="subcellular location">
    <subcellularLocation>
        <location evidence="1">Membrane</location>
        <topology evidence="1">Multi-pass membrane protein</topology>
    </subcellularLocation>
</comment>
<dbReference type="InterPro" id="IPR056738">
    <property type="entry name" value="NfeD1b_N"/>
</dbReference>
<evidence type="ECO:0000313" key="10">
    <source>
        <dbReference type="Proteomes" id="UP000295197"/>
    </source>
</evidence>
<feature type="transmembrane region" description="Helical" evidence="5">
    <location>
        <begin position="314"/>
        <end position="336"/>
    </location>
</feature>
<keyword evidence="9" id="KW-0378">Hydrolase</keyword>
<dbReference type="SUPFAM" id="SSF141322">
    <property type="entry name" value="NfeD domain-like"/>
    <property type="match status" value="1"/>
</dbReference>